<dbReference type="AlphaFoldDB" id="A0AB35P7H5"/>
<gene>
    <name evidence="2" type="ORF">FO599_06245</name>
</gene>
<feature type="compositionally biased region" description="Basic residues" evidence="1">
    <location>
        <begin position="1"/>
        <end position="18"/>
    </location>
</feature>
<dbReference type="Proteomes" id="UP001181533">
    <property type="component" value="Unassembled WGS sequence"/>
</dbReference>
<evidence type="ECO:0000313" key="2">
    <source>
        <dbReference type="EMBL" id="MDR4175732.1"/>
    </source>
</evidence>
<accession>A0AB35P7H5</accession>
<name>A0AB35P7H5_BACTU</name>
<feature type="region of interest" description="Disordered" evidence="1">
    <location>
        <begin position="1"/>
        <end position="25"/>
    </location>
</feature>
<protein>
    <submittedName>
        <fullName evidence="2">Uncharacterized protein</fullName>
    </submittedName>
</protein>
<organism evidence="2 3">
    <name type="scientific">Bacillus thuringiensis</name>
    <dbReference type="NCBI Taxonomy" id="1428"/>
    <lineage>
        <taxon>Bacteria</taxon>
        <taxon>Bacillati</taxon>
        <taxon>Bacillota</taxon>
        <taxon>Bacilli</taxon>
        <taxon>Bacillales</taxon>
        <taxon>Bacillaceae</taxon>
        <taxon>Bacillus</taxon>
        <taxon>Bacillus cereus group</taxon>
    </lineage>
</organism>
<proteinExistence type="predicted"/>
<comment type="caution">
    <text evidence="2">The sequence shown here is derived from an EMBL/GenBank/DDBJ whole genome shotgun (WGS) entry which is preliminary data.</text>
</comment>
<dbReference type="EMBL" id="VKQN01000006">
    <property type="protein sequence ID" value="MDR4175732.1"/>
    <property type="molecule type" value="Genomic_DNA"/>
</dbReference>
<sequence length="101" mass="11629">MKSALKKSILHKNSHKTRGGNMMVENEKTVADKILEQLERRIDLIATKFMNGKSDRLESQKELEGIEGICRDILNTLYPIAEEKTKSIHELFMKTSELLKL</sequence>
<evidence type="ECO:0000256" key="1">
    <source>
        <dbReference type="SAM" id="MobiDB-lite"/>
    </source>
</evidence>
<evidence type="ECO:0000313" key="3">
    <source>
        <dbReference type="Proteomes" id="UP001181533"/>
    </source>
</evidence>
<reference evidence="2" key="1">
    <citation type="submission" date="2019-07" db="EMBL/GenBank/DDBJ databases">
        <title>Phylogenomic Reclassification of ATCC Bacillus Strains and Various Taxa within the Genus Bacillus.</title>
        <authorList>
            <person name="Riojas M.A."/>
            <person name="Frank A.M."/>
            <person name="Fenn S.L."/>
            <person name="King S.P."/>
            <person name="Brower S.M."/>
            <person name="Hazbon M.H."/>
        </authorList>
    </citation>
    <scope>NUCLEOTIDE SEQUENCE</scope>
    <source>
        <strain evidence="2">ATCC 35646</strain>
    </source>
</reference>